<feature type="transmembrane region" description="Helical" evidence="1">
    <location>
        <begin position="246"/>
        <end position="265"/>
    </location>
</feature>
<gene>
    <name evidence="2" type="ORF">H8S44_14445</name>
</gene>
<organism evidence="2 3">
    <name type="scientific">Anaerosacchariphilus hominis</name>
    <dbReference type="NCBI Taxonomy" id="2763017"/>
    <lineage>
        <taxon>Bacteria</taxon>
        <taxon>Bacillati</taxon>
        <taxon>Bacillota</taxon>
        <taxon>Clostridia</taxon>
        <taxon>Lachnospirales</taxon>
        <taxon>Lachnospiraceae</taxon>
        <taxon>Anaerosacchariphilus</taxon>
    </lineage>
</organism>
<feature type="transmembrane region" description="Helical" evidence="1">
    <location>
        <begin position="323"/>
        <end position="346"/>
    </location>
</feature>
<keyword evidence="1" id="KW-0472">Membrane</keyword>
<dbReference type="EMBL" id="JACOOR010000009">
    <property type="protein sequence ID" value="MBC5660959.1"/>
    <property type="molecule type" value="Genomic_DNA"/>
</dbReference>
<accession>A0A923LF45</accession>
<dbReference type="RefSeq" id="WP_186873898.1">
    <property type="nucleotide sequence ID" value="NZ_JACOOR010000009.1"/>
</dbReference>
<dbReference type="AlphaFoldDB" id="A0A923LF45"/>
<evidence type="ECO:0000256" key="1">
    <source>
        <dbReference type="SAM" id="Phobius"/>
    </source>
</evidence>
<dbReference type="Proteomes" id="UP000649345">
    <property type="component" value="Unassembled WGS sequence"/>
</dbReference>
<protein>
    <submittedName>
        <fullName evidence="2">Stage III sporulation protein AE</fullName>
    </submittedName>
</protein>
<feature type="transmembrane region" description="Helical" evidence="1">
    <location>
        <begin position="64"/>
        <end position="82"/>
    </location>
</feature>
<dbReference type="InterPro" id="IPR014194">
    <property type="entry name" value="Spore_III_AE"/>
</dbReference>
<keyword evidence="3" id="KW-1185">Reference proteome</keyword>
<feature type="transmembrane region" description="Helical" evidence="1">
    <location>
        <begin position="94"/>
        <end position="111"/>
    </location>
</feature>
<evidence type="ECO:0000313" key="3">
    <source>
        <dbReference type="Proteomes" id="UP000649345"/>
    </source>
</evidence>
<keyword evidence="1" id="KW-1133">Transmembrane helix</keyword>
<feature type="transmembrane region" description="Helical" evidence="1">
    <location>
        <begin position="271"/>
        <end position="302"/>
    </location>
</feature>
<proteinExistence type="predicted"/>
<dbReference type="Pfam" id="PF09546">
    <property type="entry name" value="Spore_III_AE"/>
    <property type="match status" value="1"/>
</dbReference>
<comment type="caution">
    <text evidence="2">The sequence shown here is derived from an EMBL/GenBank/DDBJ whole genome shotgun (WGS) entry which is preliminary data.</text>
</comment>
<keyword evidence="1" id="KW-0812">Transmembrane</keyword>
<reference evidence="2" key="1">
    <citation type="submission" date="2020-08" db="EMBL/GenBank/DDBJ databases">
        <title>Genome public.</title>
        <authorList>
            <person name="Liu C."/>
            <person name="Sun Q."/>
        </authorList>
    </citation>
    <scope>NUCLEOTIDE SEQUENCE</scope>
    <source>
        <strain evidence="2">NSJ-68</strain>
    </source>
</reference>
<sequence>MDTFVWEQLDFQEVQRAVDDILNGSFQFRDTVLELISGERPFTLDGFLRAVLQQAGTDWRTEKYILVSILVLGIAAALLTGFTDIFQNRQAGETGFEITYLLLFLTLMQVFSGATELTEQVLTGILEFMKALLPAWCLAVTLAAGSTTALVFYQFLLGLIYLLEWLIREWLLTLIQVYLILVFVNHMTKEEYLSQMTEMTGKAVGWILKSLLAVVVGFHTIQGLISPAVDAVRQTAFSQVFKSLPGIGNAAGSVTELLLGSAVLIKNGIGAAALVVLVLLCLTPLVKLGVLMLILKGAAALVQPVSDKRIVGCVAGAGEGICLLLQLVFTVLVLFVIAIVVVTVSVRGGL</sequence>
<feature type="transmembrane region" description="Helical" evidence="1">
    <location>
        <begin position="204"/>
        <end position="225"/>
    </location>
</feature>
<name>A0A923LF45_9FIRM</name>
<feature type="transmembrane region" description="Helical" evidence="1">
    <location>
        <begin position="165"/>
        <end position="184"/>
    </location>
</feature>
<feature type="transmembrane region" description="Helical" evidence="1">
    <location>
        <begin position="131"/>
        <end position="153"/>
    </location>
</feature>
<evidence type="ECO:0000313" key="2">
    <source>
        <dbReference type="EMBL" id="MBC5660959.1"/>
    </source>
</evidence>